<keyword evidence="5 9" id="KW-0067">ATP-binding</keyword>
<accession>A0A1T4KQF8</accession>
<dbReference type="GO" id="GO:0005524">
    <property type="term" value="F:ATP binding"/>
    <property type="evidence" value="ECO:0007669"/>
    <property type="project" value="UniProtKB-KW"/>
</dbReference>
<dbReference type="HAMAP" id="MF_00151">
    <property type="entry name" value="PPAT_bact"/>
    <property type="match status" value="1"/>
</dbReference>
<keyword evidence="7 9" id="KW-0173">Coenzyme A biosynthesis</keyword>
<dbReference type="PANTHER" id="PTHR21342:SF1">
    <property type="entry name" value="PHOSPHOPANTETHEINE ADENYLYLTRANSFERASE"/>
    <property type="match status" value="1"/>
</dbReference>
<dbReference type="GeneID" id="303366542"/>
<dbReference type="InterPro" id="IPR014729">
    <property type="entry name" value="Rossmann-like_a/b/a_fold"/>
</dbReference>
<comment type="pathway">
    <text evidence="9">Cofactor biosynthesis; coenzyme A biosynthesis; CoA from (R)-pantothenate: step 4/5.</text>
</comment>
<dbReference type="CDD" id="cd02163">
    <property type="entry name" value="PPAT"/>
    <property type="match status" value="1"/>
</dbReference>
<proteinExistence type="inferred from homology"/>
<reference evidence="11 12" key="1">
    <citation type="submission" date="2017-02" db="EMBL/GenBank/DDBJ databases">
        <authorList>
            <person name="Peterson S.W."/>
        </authorList>
    </citation>
    <scope>NUCLEOTIDE SEQUENCE [LARGE SCALE GENOMIC DNA]</scope>
    <source>
        <strain evidence="11 12">ATCC BAA-909</strain>
    </source>
</reference>
<feature type="binding site" evidence="9">
    <location>
        <begin position="9"/>
        <end position="10"/>
    </location>
    <ligand>
        <name>ATP</name>
        <dbReference type="ChEBI" id="CHEBI:30616"/>
    </ligand>
</feature>
<evidence type="ECO:0000256" key="3">
    <source>
        <dbReference type="ARBA" id="ARBA00022695"/>
    </source>
</evidence>
<evidence type="ECO:0000256" key="2">
    <source>
        <dbReference type="ARBA" id="ARBA00022679"/>
    </source>
</evidence>
<evidence type="ECO:0000313" key="12">
    <source>
        <dbReference type="Proteomes" id="UP000190395"/>
    </source>
</evidence>
<evidence type="ECO:0000256" key="7">
    <source>
        <dbReference type="ARBA" id="ARBA00022993"/>
    </source>
</evidence>
<dbReference type="Gene3D" id="3.40.50.620">
    <property type="entry name" value="HUPs"/>
    <property type="match status" value="1"/>
</dbReference>
<comment type="cofactor">
    <cofactor evidence="9">
        <name>Mg(2+)</name>
        <dbReference type="ChEBI" id="CHEBI:18420"/>
    </cofactor>
</comment>
<comment type="subunit">
    <text evidence="9">Homohexamer.</text>
</comment>
<feature type="domain" description="Cytidyltransferase-like" evidence="10">
    <location>
        <begin position="5"/>
        <end position="133"/>
    </location>
</feature>
<evidence type="ECO:0000256" key="1">
    <source>
        <dbReference type="ARBA" id="ARBA00022490"/>
    </source>
</evidence>
<comment type="subcellular location">
    <subcellularLocation>
        <location evidence="9">Cytoplasm</location>
    </subcellularLocation>
</comment>
<organism evidence="11 12">
    <name type="scientific">Treponema berlinense</name>
    <dbReference type="NCBI Taxonomy" id="225004"/>
    <lineage>
        <taxon>Bacteria</taxon>
        <taxon>Pseudomonadati</taxon>
        <taxon>Spirochaetota</taxon>
        <taxon>Spirochaetia</taxon>
        <taxon>Spirochaetales</taxon>
        <taxon>Treponemataceae</taxon>
        <taxon>Treponema</taxon>
    </lineage>
</organism>
<dbReference type="InterPro" id="IPR001980">
    <property type="entry name" value="PPAT"/>
</dbReference>
<dbReference type="STRING" id="225004.SAMN02745152_00265"/>
<dbReference type="Proteomes" id="UP000190395">
    <property type="component" value="Unassembled WGS sequence"/>
</dbReference>
<feature type="binding site" evidence="9">
    <location>
        <begin position="123"/>
        <end position="129"/>
    </location>
    <ligand>
        <name>ATP</name>
        <dbReference type="ChEBI" id="CHEBI:30616"/>
    </ligand>
</feature>
<feature type="binding site" evidence="9">
    <location>
        <position position="73"/>
    </location>
    <ligand>
        <name>substrate</name>
    </ligand>
</feature>
<dbReference type="SUPFAM" id="SSF52374">
    <property type="entry name" value="Nucleotidylyl transferase"/>
    <property type="match status" value="1"/>
</dbReference>
<feature type="site" description="Transition state stabilizer" evidence="9">
    <location>
        <position position="17"/>
    </location>
</feature>
<feature type="binding site" evidence="9">
    <location>
        <position position="17"/>
    </location>
    <ligand>
        <name>ATP</name>
        <dbReference type="ChEBI" id="CHEBI:30616"/>
    </ligand>
</feature>
<dbReference type="PANTHER" id="PTHR21342">
    <property type="entry name" value="PHOSPHOPANTETHEINE ADENYLYLTRANSFERASE"/>
    <property type="match status" value="1"/>
</dbReference>
<dbReference type="GO" id="GO:0005737">
    <property type="term" value="C:cytoplasm"/>
    <property type="evidence" value="ECO:0007669"/>
    <property type="project" value="UniProtKB-SubCell"/>
</dbReference>
<feature type="binding site" evidence="9">
    <location>
        <begin position="88"/>
        <end position="90"/>
    </location>
    <ligand>
        <name>ATP</name>
        <dbReference type="ChEBI" id="CHEBI:30616"/>
    </ligand>
</feature>
<dbReference type="InterPro" id="IPR004821">
    <property type="entry name" value="Cyt_trans-like"/>
</dbReference>
<keyword evidence="12" id="KW-1185">Reference proteome</keyword>
<comment type="catalytic activity">
    <reaction evidence="8 9">
        <text>(R)-4'-phosphopantetheine + ATP + H(+) = 3'-dephospho-CoA + diphosphate</text>
        <dbReference type="Rhea" id="RHEA:19801"/>
        <dbReference type="ChEBI" id="CHEBI:15378"/>
        <dbReference type="ChEBI" id="CHEBI:30616"/>
        <dbReference type="ChEBI" id="CHEBI:33019"/>
        <dbReference type="ChEBI" id="CHEBI:57328"/>
        <dbReference type="ChEBI" id="CHEBI:61723"/>
        <dbReference type="EC" id="2.7.7.3"/>
    </reaction>
</comment>
<dbReference type="PRINTS" id="PR01020">
    <property type="entry name" value="LPSBIOSNTHSS"/>
</dbReference>
<evidence type="ECO:0000256" key="4">
    <source>
        <dbReference type="ARBA" id="ARBA00022741"/>
    </source>
</evidence>
<evidence type="ECO:0000256" key="9">
    <source>
        <dbReference type="HAMAP-Rule" id="MF_00151"/>
    </source>
</evidence>
<keyword evidence="1 9" id="KW-0963">Cytoplasm</keyword>
<comment type="similarity">
    <text evidence="9">Belongs to the bacterial CoaD family.</text>
</comment>
<dbReference type="GO" id="GO:0004595">
    <property type="term" value="F:pantetheine-phosphate adenylyltransferase activity"/>
    <property type="evidence" value="ECO:0007669"/>
    <property type="project" value="UniProtKB-UniRule"/>
</dbReference>
<feature type="binding site" evidence="9">
    <location>
        <position position="98"/>
    </location>
    <ligand>
        <name>ATP</name>
        <dbReference type="ChEBI" id="CHEBI:30616"/>
    </ligand>
</feature>
<keyword evidence="6 9" id="KW-0460">Magnesium</keyword>
<keyword evidence="3 9" id="KW-0548">Nucleotidyltransferase</keyword>
<protein>
    <recommendedName>
        <fullName evidence="9">Phosphopantetheine adenylyltransferase</fullName>
        <ecNumber evidence="9">2.7.7.3</ecNumber>
    </recommendedName>
    <alternativeName>
        <fullName evidence="9">Dephospho-CoA pyrophosphorylase</fullName>
    </alternativeName>
    <alternativeName>
        <fullName evidence="9">Pantetheine-phosphate adenylyltransferase</fullName>
        <shortName evidence="9">PPAT</shortName>
    </alternativeName>
</protein>
<dbReference type="EMBL" id="FUXC01000001">
    <property type="protein sequence ID" value="SJZ44630.1"/>
    <property type="molecule type" value="Genomic_DNA"/>
</dbReference>
<name>A0A1T4KQF8_9SPIR</name>
<dbReference type="NCBIfam" id="TIGR01510">
    <property type="entry name" value="coaD_prev_kdtB"/>
    <property type="match status" value="1"/>
</dbReference>
<dbReference type="NCBIfam" id="TIGR00125">
    <property type="entry name" value="cyt_tran_rel"/>
    <property type="match status" value="1"/>
</dbReference>
<gene>
    <name evidence="9" type="primary">coaD</name>
    <name evidence="11" type="ORF">SAMN02745152_00265</name>
</gene>
<keyword evidence="2 9" id="KW-0808">Transferase</keyword>
<sequence>MNIAVFPGSFDPPTYGHLNVIERASKLFEKIDVLVSENPGKNSLFTADERVLMLKTLTEPYHNVEVHKWDRLVVEYARKIDAKVLIRGIRNVNDFSYEFDLSLVNHNLNPEIETLFMPTETRYVIVKSSSIKELAQFGGDISGMVPPVVCEAVLKKYRK</sequence>
<dbReference type="GO" id="GO:0015937">
    <property type="term" value="P:coenzyme A biosynthetic process"/>
    <property type="evidence" value="ECO:0007669"/>
    <property type="project" value="UniProtKB-UniRule"/>
</dbReference>
<dbReference type="RefSeq" id="WP_078930022.1">
    <property type="nucleotide sequence ID" value="NZ_CAMCOW010000012.1"/>
</dbReference>
<feature type="binding site" evidence="9">
    <location>
        <position position="87"/>
    </location>
    <ligand>
        <name>substrate</name>
    </ligand>
</feature>
<dbReference type="OrthoDB" id="9806661at2"/>
<dbReference type="EC" id="2.7.7.3" evidence="9"/>
<evidence type="ECO:0000259" key="10">
    <source>
        <dbReference type="Pfam" id="PF01467"/>
    </source>
</evidence>
<evidence type="ECO:0000256" key="6">
    <source>
        <dbReference type="ARBA" id="ARBA00022842"/>
    </source>
</evidence>
<evidence type="ECO:0000256" key="8">
    <source>
        <dbReference type="ARBA" id="ARBA00029346"/>
    </source>
</evidence>
<keyword evidence="4 9" id="KW-0547">Nucleotide-binding</keyword>
<feature type="binding site" evidence="9">
    <location>
        <position position="41"/>
    </location>
    <ligand>
        <name>substrate</name>
    </ligand>
</feature>
<dbReference type="AlphaFoldDB" id="A0A1T4KQF8"/>
<dbReference type="Pfam" id="PF01467">
    <property type="entry name" value="CTP_transf_like"/>
    <property type="match status" value="1"/>
</dbReference>
<dbReference type="UniPathway" id="UPA00241">
    <property type="reaction ID" value="UER00355"/>
</dbReference>
<evidence type="ECO:0000313" key="11">
    <source>
        <dbReference type="EMBL" id="SJZ44630.1"/>
    </source>
</evidence>
<comment type="function">
    <text evidence="9">Reversibly transfers an adenylyl group from ATP to 4'-phosphopantetheine, yielding dephospho-CoA (dPCoA) and pyrophosphate.</text>
</comment>
<feature type="binding site" evidence="9">
    <location>
        <position position="9"/>
    </location>
    <ligand>
        <name>substrate</name>
    </ligand>
</feature>
<evidence type="ECO:0000256" key="5">
    <source>
        <dbReference type="ARBA" id="ARBA00022840"/>
    </source>
</evidence>